<dbReference type="EMBL" id="CM031815">
    <property type="protein sequence ID" value="KAG6647306.1"/>
    <property type="molecule type" value="Genomic_DNA"/>
</dbReference>
<evidence type="ECO:0000313" key="2">
    <source>
        <dbReference type="Proteomes" id="UP000811609"/>
    </source>
</evidence>
<evidence type="ECO:0000313" key="1">
    <source>
        <dbReference type="EMBL" id="KAG6647306.1"/>
    </source>
</evidence>
<name>A0A8T1PT13_CARIL</name>
<proteinExistence type="predicted"/>
<organism evidence="1 2">
    <name type="scientific">Carya illinoinensis</name>
    <name type="common">Pecan</name>
    <dbReference type="NCBI Taxonomy" id="32201"/>
    <lineage>
        <taxon>Eukaryota</taxon>
        <taxon>Viridiplantae</taxon>
        <taxon>Streptophyta</taxon>
        <taxon>Embryophyta</taxon>
        <taxon>Tracheophyta</taxon>
        <taxon>Spermatophyta</taxon>
        <taxon>Magnoliopsida</taxon>
        <taxon>eudicotyledons</taxon>
        <taxon>Gunneridae</taxon>
        <taxon>Pentapetalae</taxon>
        <taxon>rosids</taxon>
        <taxon>fabids</taxon>
        <taxon>Fagales</taxon>
        <taxon>Juglandaceae</taxon>
        <taxon>Carya</taxon>
    </lineage>
</organism>
<protein>
    <submittedName>
        <fullName evidence="1">Uncharacterized protein</fullName>
    </submittedName>
</protein>
<reference evidence="1" key="1">
    <citation type="submission" date="2020-12" db="EMBL/GenBank/DDBJ databases">
        <title>WGS assembly of Carya illinoinensis cv. Pawnee.</title>
        <authorList>
            <person name="Platts A."/>
            <person name="Shu S."/>
            <person name="Wright S."/>
            <person name="Barry K."/>
            <person name="Edger P."/>
            <person name="Pires J.C."/>
            <person name="Schmutz J."/>
        </authorList>
    </citation>
    <scope>NUCLEOTIDE SEQUENCE</scope>
    <source>
        <tissue evidence="1">Leaf</tissue>
    </source>
</reference>
<sequence>MTIHLTRFDPDMEFLTRPKVSQLPISHISTHNRLSDFLNCISFQNNGYFRPVCFPQNEICINHTSYIDVPIVFKKWQ</sequence>
<dbReference type="Proteomes" id="UP000811609">
    <property type="component" value="Chromosome 7"/>
</dbReference>
<accession>A0A8T1PT13</accession>
<keyword evidence="2" id="KW-1185">Reference proteome</keyword>
<gene>
    <name evidence="1" type="ORF">CIPAW_07G070000</name>
</gene>
<dbReference type="AlphaFoldDB" id="A0A8T1PT13"/>
<comment type="caution">
    <text evidence="1">The sequence shown here is derived from an EMBL/GenBank/DDBJ whole genome shotgun (WGS) entry which is preliminary data.</text>
</comment>